<evidence type="ECO:0000256" key="2">
    <source>
        <dbReference type="SAM" id="MobiDB-lite"/>
    </source>
</evidence>
<dbReference type="Gene3D" id="3.30.70.330">
    <property type="match status" value="1"/>
</dbReference>
<name>A0A822Z759_NELNU</name>
<keyword evidence="4" id="KW-1185">Reference proteome</keyword>
<dbReference type="Proteomes" id="UP000607653">
    <property type="component" value="Unassembled WGS sequence"/>
</dbReference>
<dbReference type="EMBL" id="DUZY01000005">
    <property type="protein sequence ID" value="DAD40450.1"/>
    <property type="molecule type" value="Genomic_DNA"/>
</dbReference>
<reference evidence="3 4" key="1">
    <citation type="journal article" date="2020" name="Mol. Biol. Evol.">
        <title>Distinct Expression and Methylation Patterns for Genes with Different Fates following a Single Whole-Genome Duplication in Flowering Plants.</title>
        <authorList>
            <person name="Shi T."/>
            <person name="Rahmani R.S."/>
            <person name="Gugger P.F."/>
            <person name="Wang M."/>
            <person name="Li H."/>
            <person name="Zhang Y."/>
            <person name="Li Z."/>
            <person name="Wang Q."/>
            <person name="Van de Peer Y."/>
            <person name="Marchal K."/>
            <person name="Chen J."/>
        </authorList>
    </citation>
    <scope>NUCLEOTIDE SEQUENCE [LARGE SCALE GENOMIC DNA]</scope>
    <source>
        <tissue evidence="3">Leaf</tissue>
    </source>
</reference>
<gene>
    <name evidence="3" type="ORF">HUJ06_014773</name>
</gene>
<dbReference type="CDD" id="cd00590">
    <property type="entry name" value="RRM_SF"/>
    <property type="match status" value="1"/>
</dbReference>
<sequence>MEEYCEQEGFEEPGDDERVEEDEAGSADEAGGLEELMEISAVAKERKMKKEQEIFVSGMNRDAVEEDVRNAFETIGEIVEVGCIGAHQLTNTRGLHLRSLRIT</sequence>
<dbReference type="AlphaFoldDB" id="A0A822Z759"/>
<feature type="region of interest" description="Disordered" evidence="2">
    <location>
        <begin position="1"/>
        <end position="34"/>
    </location>
</feature>
<proteinExistence type="predicted"/>
<dbReference type="InterPro" id="IPR012677">
    <property type="entry name" value="Nucleotide-bd_a/b_plait_sf"/>
</dbReference>
<organism evidence="3 4">
    <name type="scientific">Nelumbo nucifera</name>
    <name type="common">Sacred lotus</name>
    <dbReference type="NCBI Taxonomy" id="4432"/>
    <lineage>
        <taxon>Eukaryota</taxon>
        <taxon>Viridiplantae</taxon>
        <taxon>Streptophyta</taxon>
        <taxon>Embryophyta</taxon>
        <taxon>Tracheophyta</taxon>
        <taxon>Spermatophyta</taxon>
        <taxon>Magnoliopsida</taxon>
        <taxon>Proteales</taxon>
        <taxon>Nelumbonaceae</taxon>
        <taxon>Nelumbo</taxon>
    </lineage>
</organism>
<evidence type="ECO:0008006" key="5">
    <source>
        <dbReference type="Google" id="ProtNLM"/>
    </source>
</evidence>
<dbReference type="PANTHER" id="PTHR21245">
    <property type="entry name" value="HETEROGENEOUS NUCLEAR RIBONUCLEOPROTEIN"/>
    <property type="match status" value="1"/>
</dbReference>
<dbReference type="SUPFAM" id="SSF54928">
    <property type="entry name" value="RNA-binding domain, RBD"/>
    <property type="match status" value="1"/>
</dbReference>
<dbReference type="InterPro" id="IPR035979">
    <property type="entry name" value="RBD_domain_sf"/>
</dbReference>
<dbReference type="GO" id="GO:0003723">
    <property type="term" value="F:RNA binding"/>
    <property type="evidence" value="ECO:0007669"/>
    <property type="project" value="UniProtKB-KW"/>
</dbReference>
<accession>A0A822Z759</accession>
<evidence type="ECO:0000256" key="1">
    <source>
        <dbReference type="ARBA" id="ARBA00022884"/>
    </source>
</evidence>
<protein>
    <recommendedName>
        <fullName evidence="5">RRM domain-containing protein</fullName>
    </recommendedName>
</protein>
<evidence type="ECO:0000313" key="3">
    <source>
        <dbReference type="EMBL" id="DAD40450.1"/>
    </source>
</evidence>
<comment type="caution">
    <text evidence="3">The sequence shown here is derived from an EMBL/GenBank/DDBJ whole genome shotgun (WGS) entry which is preliminary data.</text>
</comment>
<keyword evidence="1" id="KW-0694">RNA-binding</keyword>
<evidence type="ECO:0000313" key="4">
    <source>
        <dbReference type="Proteomes" id="UP000607653"/>
    </source>
</evidence>